<feature type="domain" description="4Fe-4S ferredoxin-type" evidence="5">
    <location>
        <begin position="1"/>
        <end position="29"/>
    </location>
</feature>
<dbReference type="AlphaFoldDB" id="X1HVP5"/>
<evidence type="ECO:0000313" key="6">
    <source>
        <dbReference type="EMBL" id="GAH61140.1"/>
    </source>
</evidence>
<dbReference type="InterPro" id="IPR017896">
    <property type="entry name" value="4Fe4S_Fe-S-bd"/>
</dbReference>
<keyword evidence="1" id="KW-0004">4Fe-4S</keyword>
<dbReference type="PROSITE" id="PS00198">
    <property type="entry name" value="4FE4S_FER_1"/>
    <property type="match status" value="2"/>
</dbReference>
<keyword evidence="4" id="KW-0411">Iron-sulfur</keyword>
<dbReference type="EMBL" id="BARU01017577">
    <property type="protein sequence ID" value="GAH61140.1"/>
    <property type="molecule type" value="Genomic_DNA"/>
</dbReference>
<evidence type="ECO:0000256" key="1">
    <source>
        <dbReference type="ARBA" id="ARBA00022485"/>
    </source>
</evidence>
<keyword evidence="3" id="KW-0408">Iron</keyword>
<dbReference type="InterPro" id="IPR050572">
    <property type="entry name" value="Fe-S_Ferredoxin"/>
</dbReference>
<dbReference type="PANTHER" id="PTHR43687">
    <property type="entry name" value="ADENYLYLSULFATE REDUCTASE, BETA SUBUNIT"/>
    <property type="match status" value="1"/>
</dbReference>
<dbReference type="GO" id="GO:0046872">
    <property type="term" value="F:metal ion binding"/>
    <property type="evidence" value="ECO:0007669"/>
    <property type="project" value="UniProtKB-KW"/>
</dbReference>
<dbReference type="GO" id="GO:0051539">
    <property type="term" value="F:4 iron, 4 sulfur cluster binding"/>
    <property type="evidence" value="ECO:0007669"/>
    <property type="project" value="UniProtKB-KW"/>
</dbReference>
<feature type="domain" description="4Fe-4S ferredoxin-type" evidence="5">
    <location>
        <begin position="35"/>
        <end position="66"/>
    </location>
</feature>
<reference evidence="6" key="1">
    <citation type="journal article" date="2014" name="Front. Microbiol.">
        <title>High frequency of phylogenetically diverse reductive dehalogenase-homologous genes in deep subseafloor sedimentary metagenomes.</title>
        <authorList>
            <person name="Kawai M."/>
            <person name="Futagami T."/>
            <person name="Toyoda A."/>
            <person name="Takaki Y."/>
            <person name="Nishi S."/>
            <person name="Hori S."/>
            <person name="Arai W."/>
            <person name="Tsubouchi T."/>
            <person name="Morono Y."/>
            <person name="Uchiyama I."/>
            <person name="Ito T."/>
            <person name="Fujiyama A."/>
            <person name="Inagaki F."/>
            <person name="Takami H."/>
        </authorList>
    </citation>
    <scope>NUCLEOTIDE SEQUENCE</scope>
    <source>
        <strain evidence="6">Expedition CK06-06</strain>
    </source>
</reference>
<proteinExistence type="predicted"/>
<keyword evidence="2" id="KW-0479">Metal-binding</keyword>
<accession>X1HVP5</accession>
<protein>
    <recommendedName>
        <fullName evidence="5">4Fe-4S ferredoxin-type domain-containing protein</fullName>
    </recommendedName>
</protein>
<dbReference type="PROSITE" id="PS51379">
    <property type="entry name" value="4FE4S_FER_2"/>
    <property type="match status" value="3"/>
</dbReference>
<evidence type="ECO:0000256" key="3">
    <source>
        <dbReference type="ARBA" id="ARBA00023004"/>
    </source>
</evidence>
<dbReference type="Gene3D" id="3.30.70.20">
    <property type="match status" value="1"/>
</dbReference>
<dbReference type="PANTHER" id="PTHR43687:SF1">
    <property type="entry name" value="FERREDOXIN III"/>
    <property type="match status" value="1"/>
</dbReference>
<feature type="domain" description="4Fe-4S ferredoxin-type" evidence="5">
    <location>
        <begin position="75"/>
        <end position="104"/>
    </location>
</feature>
<name>X1HVP5_9ZZZZ</name>
<evidence type="ECO:0000256" key="2">
    <source>
        <dbReference type="ARBA" id="ARBA00022723"/>
    </source>
</evidence>
<comment type="caution">
    <text evidence="6">The sequence shown here is derived from an EMBL/GenBank/DDBJ whole genome shotgun (WGS) entry which is preliminary data.</text>
</comment>
<evidence type="ECO:0000259" key="5">
    <source>
        <dbReference type="PROSITE" id="PS51379"/>
    </source>
</evidence>
<dbReference type="SUPFAM" id="SSF54862">
    <property type="entry name" value="4Fe-4S ferredoxins"/>
    <property type="match status" value="1"/>
</dbReference>
<organism evidence="6">
    <name type="scientific">marine sediment metagenome</name>
    <dbReference type="NCBI Taxonomy" id="412755"/>
    <lineage>
        <taxon>unclassified sequences</taxon>
        <taxon>metagenomes</taxon>
        <taxon>ecological metagenomes</taxon>
    </lineage>
</organism>
<gene>
    <name evidence="6" type="ORF">S03H2_29141</name>
</gene>
<dbReference type="Pfam" id="PF12800">
    <property type="entry name" value="Fer4_4"/>
    <property type="match status" value="1"/>
</dbReference>
<sequence>MRYVDYDKCKGCLKCVDVCEHGAIEVISIEEGKLKGFYIDSEKCVLCKLCLNDDFCFQNLFELKQDKNIDKEWIEFRKENLSNCFKCLKCFKNCPSNAIVPEID</sequence>
<dbReference type="Pfam" id="PF12838">
    <property type="entry name" value="Fer4_7"/>
    <property type="match status" value="1"/>
</dbReference>
<dbReference type="InterPro" id="IPR017900">
    <property type="entry name" value="4Fe4S_Fe_S_CS"/>
</dbReference>
<evidence type="ECO:0000256" key="4">
    <source>
        <dbReference type="ARBA" id="ARBA00023014"/>
    </source>
</evidence>